<dbReference type="EMBL" id="CP002049">
    <property type="protein sequence ID" value="ADI13771.1"/>
    <property type="molecule type" value="Genomic_DNA"/>
</dbReference>
<organism evidence="1 2">
    <name type="scientific">Truepera radiovictrix (strain DSM 17093 / CIP 108686 / LMG 22925 / RQ-24)</name>
    <dbReference type="NCBI Taxonomy" id="649638"/>
    <lineage>
        <taxon>Bacteria</taxon>
        <taxon>Thermotogati</taxon>
        <taxon>Deinococcota</taxon>
        <taxon>Deinococci</taxon>
        <taxon>Trueperales</taxon>
        <taxon>Trueperaceae</taxon>
        <taxon>Truepera</taxon>
    </lineage>
</organism>
<dbReference type="HOGENOM" id="CLU_1175021_0_0_0"/>
<dbReference type="STRING" id="649638.Trad_0635"/>
<dbReference type="KEGG" id="tra:Trad_0635"/>
<gene>
    <name evidence="1" type="ordered locus">Trad_0635</name>
</gene>
<dbReference type="SUPFAM" id="SSF50494">
    <property type="entry name" value="Trypsin-like serine proteases"/>
    <property type="match status" value="1"/>
</dbReference>
<sequence length="236" mass="25654">MRPVPGAVRVGYIKNNSNTWCTKGFNVRRNGELGFLVNSHCTRDIGFVDQVRFYQDWVGPGKAIGVETLDPAFYMGGGSCPPFATCRFSDAAYVRYGDPANSGRNTLPRITTANGRTYDDSNLRMVTGKTYVPVNGEILDKIGVQTGWTRGTVVKTCVTSPMGGVARWLKCQDYVQANSGFTNADNGDSGSPVYSLNSNGTAQARGIVWGLGGSNRYIFSNIRNIERDLGILAFGY</sequence>
<dbReference type="Gene3D" id="2.40.10.10">
    <property type="entry name" value="Trypsin-like serine proteases"/>
    <property type="match status" value="2"/>
</dbReference>
<evidence type="ECO:0000313" key="1">
    <source>
        <dbReference type="EMBL" id="ADI13771.1"/>
    </source>
</evidence>
<reference evidence="1 2" key="2">
    <citation type="journal article" date="2011" name="Stand. Genomic Sci.">
        <title>Complete genome sequence of Truepera radiovictrix type strain (RQ-24).</title>
        <authorList>
            <person name="Ivanova N."/>
            <person name="Rohde C."/>
            <person name="Munk C."/>
            <person name="Nolan M."/>
            <person name="Lucas S."/>
            <person name="Del Rio T.G."/>
            <person name="Tice H."/>
            <person name="Deshpande S."/>
            <person name="Cheng J.F."/>
            <person name="Tapia R."/>
            <person name="Han C."/>
            <person name="Goodwin L."/>
            <person name="Pitluck S."/>
            <person name="Liolios K."/>
            <person name="Mavromatis K."/>
            <person name="Mikhailova N."/>
            <person name="Pati A."/>
            <person name="Chen A."/>
            <person name="Palaniappan K."/>
            <person name="Land M."/>
            <person name="Hauser L."/>
            <person name="Chang Y.J."/>
            <person name="Jeffries C.D."/>
            <person name="Brambilla E."/>
            <person name="Rohde M."/>
            <person name="Goker M."/>
            <person name="Tindall B.J."/>
            <person name="Woyke T."/>
            <person name="Bristow J."/>
            <person name="Eisen J.A."/>
            <person name="Markowitz V."/>
            <person name="Hugenholtz P."/>
            <person name="Kyrpides N.C."/>
            <person name="Klenk H.P."/>
            <person name="Lapidus A."/>
        </authorList>
    </citation>
    <scope>NUCLEOTIDE SEQUENCE [LARGE SCALE GENOMIC DNA]</scope>
    <source>
        <strain evidence="2">DSM 17093 / CIP 108686 / LMG 22925 / RQ-24</strain>
    </source>
</reference>
<dbReference type="Proteomes" id="UP000000379">
    <property type="component" value="Chromosome"/>
</dbReference>
<accession>D7CT04</accession>
<evidence type="ECO:0000313" key="2">
    <source>
        <dbReference type="Proteomes" id="UP000000379"/>
    </source>
</evidence>
<protein>
    <recommendedName>
        <fullName evidence="3">Peptidase S1 domain-containing protein</fullName>
    </recommendedName>
</protein>
<keyword evidence="2" id="KW-1185">Reference proteome</keyword>
<dbReference type="AlphaFoldDB" id="D7CT04"/>
<evidence type="ECO:0008006" key="3">
    <source>
        <dbReference type="Google" id="ProtNLM"/>
    </source>
</evidence>
<dbReference type="InterPro" id="IPR009003">
    <property type="entry name" value="Peptidase_S1_PA"/>
</dbReference>
<dbReference type="InterPro" id="IPR043504">
    <property type="entry name" value="Peptidase_S1_PA_chymotrypsin"/>
</dbReference>
<dbReference type="eggNOG" id="ENOG50336K2">
    <property type="taxonomic scope" value="Bacteria"/>
</dbReference>
<name>D7CT04_TRURR</name>
<reference evidence="2" key="1">
    <citation type="submission" date="2010-05" db="EMBL/GenBank/DDBJ databases">
        <title>The complete genome of Truepera radiovictris DSM 17093.</title>
        <authorList>
            <consortium name="US DOE Joint Genome Institute (JGI-PGF)"/>
            <person name="Lucas S."/>
            <person name="Copeland A."/>
            <person name="Lapidus A."/>
            <person name="Glavina del Rio T."/>
            <person name="Dalin E."/>
            <person name="Tice H."/>
            <person name="Bruce D."/>
            <person name="Goodwin L."/>
            <person name="Pitluck S."/>
            <person name="Kyrpides N."/>
            <person name="Mavromatis K."/>
            <person name="Ovchinnikova G."/>
            <person name="Munk A.C."/>
            <person name="Detter J.C."/>
            <person name="Han C."/>
            <person name="Tapia R."/>
            <person name="Land M."/>
            <person name="Hauser L."/>
            <person name="Markowitz V."/>
            <person name="Cheng J.-F."/>
            <person name="Hugenholtz P."/>
            <person name="Woyke T."/>
            <person name="Wu D."/>
            <person name="Tindall B."/>
            <person name="Pomrenke H.G."/>
            <person name="Brambilla E."/>
            <person name="Klenk H.-P."/>
            <person name="Eisen J.A."/>
        </authorList>
    </citation>
    <scope>NUCLEOTIDE SEQUENCE [LARGE SCALE GENOMIC DNA]</scope>
    <source>
        <strain evidence="2">DSM 17093 / CIP 108686 / LMG 22925 / RQ-24</strain>
    </source>
</reference>
<proteinExistence type="predicted"/>